<keyword evidence="2" id="KW-1185">Reference proteome</keyword>
<proteinExistence type="predicted"/>
<dbReference type="AlphaFoldDB" id="A0A5Q0H359"/>
<dbReference type="OrthoDB" id="9814648at2"/>
<sequence length="205" mass="22761">MTGNGAVESTGTPVLGNGRVRLRALGVDDLDWLRAAETDELPAFRWRLRGGHPSPHDFIDQLWNGLLVMFVVEKAGDATPIGLLSAYQADQRNGHCRVAGARLTLDGSMDNSFLAGLALFFDYLFGGWPFRKLYLETPEFNLPRFASAVDRGFLVAEARPTAFVFLADRYWDVLFRSVTRESWASTRTSAPGRYLLGTTENTRVG</sequence>
<evidence type="ECO:0008006" key="3">
    <source>
        <dbReference type="Google" id="ProtNLM"/>
    </source>
</evidence>
<evidence type="ECO:0000313" key="1">
    <source>
        <dbReference type="EMBL" id="QFZ20656.1"/>
    </source>
</evidence>
<dbReference type="EMBL" id="CP034550">
    <property type="protein sequence ID" value="QFZ20656.1"/>
    <property type="molecule type" value="Genomic_DNA"/>
</dbReference>
<evidence type="ECO:0000313" key="2">
    <source>
        <dbReference type="Proteomes" id="UP000325787"/>
    </source>
</evidence>
<dbReference type="Proteomes" id="UP000325787">
    <property type="component" value="Chromosome"/>
</dbReference>
<name>A0A5Q0H359_SACSY</name>
<dbReference type="SUPFAM" id="SSF55729">
    <property type="entry name" value="Acyl-CoA N-acyltransferases (Nat)"/>
    <property type="match status" value="1"/>
</dbReference>
<dbReference type="Gene3D" id="3.40.630.30">
    <property type="match status" value="1"/>
</dbReference>
<accession>A0A5Q0H359</accession>
<gene>
    <name evidence="1" type="ORF">EKG83_27535</name>
</gene>
<organism evidence="1 2">
    <name type="scientific">Saccharothrix syringae</name>
    <name type="common">Nocardiopsis syringae</name>
    <dbReference type="NCBI Taxonomy" id="103733"/>
    <lineage>
        <taxon>Bacteria</taxon>
        <taxon>Bacillati</taxon>
        <taxon>Actinomycetota</taxon>
        <taxon>Actinomycetes</taxon>
        <taxon>Pseudonocardiales</taxon>
        <taxon>Pseudonocardiaceae</taxon>
        <taxon>Saccharothrix</taxon>
    </lineage>
</organism>
<reference evidence="2" key="1">
    <citation type="journal article" date="2021" name="Curr. Microbiol.">
        <title>Complete genome of nocamycin-producing strain Saccharothrix syringae NRRL B-16468 reveals the biosynthetic potential for secondary metabolites.</title>
        <authorList>
            <person name="Mo X."/>
            <person name="Yang S."/>
        </authorList>
    </citation>
    <scope>NUCLEOTIDE SEQUENCE [LARGE SCALE GENOMIC DNA]</scope>
    <source>
        <strain evidence="2">ATCC 51364 / DSM 43886 / JCM 6844 / KCTC 9398 / NBRC 14523 / NRRL B-16468 / INA 2240</strain>
    </source>
</reference>
<protein>
    <recommendedName>
        <fullName evidence="3">N-acetyltransferase</fullName>
    </recommendedName>
</protein>
<dbReference type="InterPro" id="IPR016181">
    <property type="entry name" value="Acyl_CoA_acyltransferase"/>
</dbReference>
<dbReference type="KEGG" id="ssyi:EKG83_27535"/>